<dbReference type="InterPro" id="IPR003604">
    <property type="entry name" value="Matrin/U1-like-C_Znf_C2H2"/>
</dbReference>
<dbReference type="Proteomes" id="UP000750334">
    <property type="component" value="Unassembled WGS sequence"/>
</dbReference>
<feature type="domain" description="C2H2-type" evidence="6">
    <location>
        <begin position="74"/>
        <end position="96"/>
    </location>
</feature>
<dbReference type="GO" id="GO:0008270">
    <property type="term" value="F:zinc ion binding"/>
    <property type="evidence" value="ECO:0007669"/>
    <property type="project" value="UniProtKB-KW"/>
</dbReference>
<sequence>MSNFGRRTWNKEDYIGKTDTDIARQFTENELNSLKLKYSNYNELMKQTNSNMNQKTLVANVTSFKKGKQFGFYCDLCDLTFKDTLQYVDHLNHKVHLLKFESMFGESLISDLRDNDDIPMDEFKKIYSDEIKTFVKLHDDYVPKTKITSRSKKAEVPEIKEETKLSKMMGFGSFGSTKK</sequence>
<feature type="coiled-coil region" evidence="5">
    <location>
        <begin position="24"/>
        <end position="51"/>
    </location>
</feature>
<evidence type="ECO:0000259" key="6">
    <source>
        <dbReference type="PROSITE" id="PS00028"/>
    </source>
</evidence>
<evidence type="ECO:0000256" key="5">
    <source>
        <dbReference type="SAM" id="Coils"/>
    </source>
</evidence>
<dbReference type="GO" id="GO:0003676">
    <property type="term" value="F:nucleic acid binding"/>
    <property type="evidence" value="ECO:0007669"/>
    <property type="project" value="InterPro"/>
</dbReference>
<dbReference type="PANTHER" id="PTHR45986:SF1">
    <property type="entry name" value="ZINC FINGER MATRIN-TYPE PROTEIN 2"/>
    <property type="match status" value="1"/>
</dbReference>
<dbReference type="GO" id="GO:0005681">
    <property type="term" value="C:spliceosomal complex"/>
    <property type="evidence" value="ECO:0007669"/>
    <property type="project" value="InterPro"/>
</dbReference>
<dbReference type="AlphaFoldDB" id="A0A9P6WCV6"/>
<evidence type="ECO:0000256" key="4">
    <source>
        <dbReference type="ARBA" id="ARBA00023242"/>
    </source>
</evidence>
<accession>A0A9P6WCV6</accession>
<name>A0A9P6WCV6_MAUEX</name>
<dbReference type="SUPFAM" id="SSF57667">
    <property type="entry name" value="beta-beta-alpha zinc fingers"/>
    <property type="match status" value="1"/>
</dbReference>
<dbReference type="PROSITE" id="PS00028">
    <property type="entry name" value="ZINC_FINGER_C2H2_1"/>
    <property type="match status" value="1"/>
</dbReference>
<organism evidence="7 8">
    <name type="scientific">Maudiozyma exigua</name>
    <name type="common">Yeast</name>
    <name type="synonym">Kazachstania exigua</name>
    <dbReference type="NCBI Taxonomy" id="34358"/>
    <lineage>
        <taxon>Eukaryota</taxon>
        <taxon>Fungi</taxon>
        <taxon>Dikarya</taxon>
        <taxon>Ascomycota</taxon>
        <taxon>Saccharomycotina</taxon>
        <taxon>Saccharomycetes</taxon>
        <taxon>Saccharomycetales</taxon>
        <taxon>Saccharomycetaceae</taxon>
        <taxon>Maudiozyma</taxon>
    </lineage>
</organism>
<keyword evidence="8" id="KW-1185">Reference proteome</keyword>
<dbReference type="EMBL" id="PUHR01000021">
    <property type="protein sequence ID" value="KAG0670584.1"/>
    <property type="molecule type" value="Genomic_DNA"/>
</dbReference>
<dbReference type="InterPro" id="IPR036236">
    <property type="entry name" value="Znf_C2H2_sf"/>
</dbReference>
<keyword evidence="2" id="KW-0863">Zinc-finger</keyword>
<evidence type="ECO:0000313" key="7">
    <source>
        <dbReference type="EMBL" id="KAG0670584.1"/>
    </source>
</evidence>
<keyword evidence="1" id="KW-0479">Metal-binding</keyword>
<keyword evidence="5" id="KW-0175">Coiled coil</keyword>
<dbReference type="Pfam" id="PF12171">
    <property type="entry name" value="zf-C2H2_jaz"/>
    <property type="match status" value="1"/>
</dbReference>
<proteinExistence type="predicted"/>
<dbReference type="PANTHER" id="PTHR45986">
    <property type="entry name" value="ZINC FINGER MATRIN-TYPE PROTEIN 2"/>
    <property type="match status" value="1"/>
</dbReference>
<comment type="caution">
    <text evidence="7">The sequence shown here is derived from an EMBL/GenBank/DDBJ whole genome shotgun (WGS) entry which is preliminary data.</text>
</comment>
<dbReference type="OrthoDB" id="30343at2759"/>
<evidence type="ECO:0000256" key="3">
    <source>
        <dbReference type="ARBA" id="ARBA00022833"/>
    </source>
</evidence>
<evidence type="ECO:0000313" key="8">
    <source>
        <dbReference type="Proteomes" id="UP000750334"/>
    </source>
</evidence>
<gene>
    <name evidence="7" type="primary">SNU23</name>
    <name evidence="7" type="ORF">C6P45_002150</name>
</gene>
<dbReference type="GO" id="GO:0000398">
    <property type="term" value="P:mRNA splicing, via spliceosome"/>
    <property type="evidence" value="ECO:0007669"/>
    <property type="project" value="InterPro"/>
</dbReference>
<keyword evidence="4" id="KW-0539">Nucleus</keyword>
<evidence type="ECO:0000256" key="2">
    <source>
        <dbReference type="ARBA" id="ARBA00022771"/>
    </source>
</evidence>
<dbReference type="InterPro" id="IPR040107">
    <property type="entry name" value="Snu23"/>
</dbReference>
<dbReference type="InterPro" id="IPR022755">
    <property type="entry name" value="Znf_C2H2_jaz"/>
</dbReference>
<dbReference type="GO" id="GO:0046540">
    <property type="term" value="C:U4/U6 x U5 tri-snRNP complex"/>
    <property type="evidence" value="ECO:0007669"/>
    <property type="project" value="TreeGrafter"/>
</dbReference>
<dbReference type="InterPro" id="IPR013087">
    <property type="entry name" value="Znf_C2H2_type"/>
</dbReference>
<protein>
    <submittedName>
        <fullName evidence="7">U4/U6.U5 snRNP associated protein</fullName>
    </submittedName>
</protein>
<dbReference type="SMART" id="SM00451">
    <property type="entry name" value="ZnF_U1"/>
    <property type="match status" value="1"/>
</dbReference>
<evidence type="ECO:0000256" key="1">
    <source>
        <dbReference type="ARBA" id="ARBA00022723"/>
    </source>
</evidence>
<reference evidence="7 8" key="1">
    <citation type="submission" date="2020-11" db="EMBL/GenBank/DDBJ databases">
        <title>Kefir isolates.</title>
        <authorList>
            <person name="Marcisauskas S."/>
            <person name="Kim Y."/>
            <person name="Blasche S."/>
        </authorList>
    </citation>
    <scope>NUCLEOTIDE SEQUENCE [LARGE SCALE GENOMIC DNA]</scope>
    <source>
        <strain evidence="7 8">OG2</strain>
    </source>
</reference>
<keyword evidence="3" id="KW-0862">Zinc</keyword>